<reference evidence="7" key="1">
    <citation type="submission" date="2025-08" db="UniProtKB">
        <authorList>
            <consortium name="RefSeq"/>
        </authorList>
    </citation>
    <scope>IDENTIFICATION</scope>
</reference>
<organism evidence="6 7">
    <name type="scientific">Octodon degus</name>
    <name type="common">Degu</name>
    <name type="synonym">Sciurus degus</name>
    <dbReference type="NCBI Taxonomy" id="10160"/>
    <lineage>
        <taxon>Eukaryota</taxon>
        <taxon>Metazoa</taxon>
        <taxon>Chordata</taxon>
        <taxon>Craniata</taxon>
        <taxon>Vertebrata</taxon>
        <taxon>Euteleostomi</taxon>
        <taxon>Mammalia</taxon>
        <taxon>Eutheria</taxon>
        <taxon>Euarchontoglires</taxon>
        <taxon>Glires</taxon>
        <taxon>Rodentia</taxon>
        <taxon>Hystricomorpha</taxon>
        <taxon>Octodontidae</taxon>
        <taxon>Octodon</taxon>
    </lineage>
</organism>
<feature type="domain" description="KRAB" evidence="5">
    <location>
        <begin position="4"/>
        <end position="107"/>
    </location>
</feature>
<keyword evidence="1" id="KW-0479">Metal-binding</keyword>
<dbReference type="PANTHER" id="PTHR23232">
    <property type="entry name" value="KRAB DOMAIN C2H2 ZINC FINGER"/>
    <property type="match status" value="1"/>
</dbReference>
<dbReference type="InterPro" id="IPR050169">
    <property type="entry name" value="Krueppel_C2H2_ZnF"/>
</dbReference>
<dbReference type="OrthoDB" id="9585558at2759"/>
<dbReference type="GeneID" id="101567482"/>
<dbReference type="RefSeq" id="XP_023573494.1">
    <property type="nucleotide sequence ID" value="XM_023717726.1"/>
</dbReference>
<name>A0A6P6EMF1_OCTDE</name>
<evidence type="ECO:0000256" key="4">
    <source>
        <dbReference type="ARBA" id="ARBA00022833"/>
    </source>
</evidence>
<sequence length="143" mass="16531">MEAVTFEDVAVNFTMEEWAVLDPSQKVLYRDVMKETFRNMADVGRAWDNQEAEKENSNDWNNQRNEKLKKCYALSLLTITNAGLETCELWGSEEELYQCNEHGGTCSGFQSSQKNARTKTGEQSYECHQCEKFHSYFSAVFPQ</sequence>
<dbReference type="GO" id="GO:0008270">
    <property type="term" value="F:zinc ion binding"/>
    <property type="evidence" value="ECO:0007669"/>
    <property type="project" value="UniProtKB-KW"/>
</dbReference>
<evidence type="ECO:0000256" key="2">
    <source>
        <dbReference type="ARBA" id="ARBA00022737"/>
    </source>
</evidence>
<evidence type="ECO:0000313" key="6">
    <source>
        <dbReference type="Proteomes" id="UP000515203"/>
    </source>
</evidence>
<dbReference type="CDD" id="cd07765">
    <property type="entry name" value="KRAB_A-box"/>
    <property type="match status" value="1"/>
</dbReference>
<evidence type="ECO:0000256" key="1">
    <source>
        <dbReference type="ARBA" id="ARBA00022723"/>
    </source>
</evidence>
<keyword evidence="6" id="KW-1185">Reference proteome</keyword>
<dbReference type="InterPro" id="IPR036051">
    <property type="entry name" value="KRAB_dom_sf"/>
</dbReference>
<proteinExistence type="predicted"/>
<dbReference type="SUPFAM" id="SSF57667">
    <property type="entry name" value="beta-beta-alpha zinc fingers"/>
    <property type="match status" value="1"/>
</dbReference>
<accession>A0A6P6EMF1</accession>
<gene>
    <name evidence="7" type="primary">LOC101567482</name>
</gene>
<dbReference type="Proteomes" id="UP000515203">
    <property type="component" value="Unplaced"/>
</dbReference>
<protein>
    <submittedName>
        <fullName evidence="7">Zinc finger protein 124-like</fullName>
    </submittedName>
</protein>
<dbReference type="InterPro" id="IPR036236">
    <property type="entry name" value="Znf_C2H2_sf"/>
</dbReference>
<keyword evidence="4" id="KW-0862">Zinc</keyword>
<dbReference type="PANTHER" id="PTHR23232:SF158">
    <property type="entry name" value="KRAB DOMAIN-CONTAINING PROTEIN 5"/>
    <property type="match status" value="1"/>
</dbReference>
<dbReference type="SMART" id="SM00349">
    <property type="entry name" value="KRAB"/>
    <property type="match status" value="1"/>
</dbReference>
<dbReference type="Pfam" id="PF01352">
    <property type="entry name" value="KRAB"/>
    <property type="match status" value="1"/>
</dbReference>
<dbReference type="InParanoid" id="A0A6P6EMF1"/>
<evidence type="ECO:0000313" key="7">
    <source>
        <dbReference type="RefSeq" id="XP_023573494.1"/>
    </source>
</evidence>
<dbReference type="Gene3D" id="6.10.140.140">
    <property type="match status" value="1"/>
</dbReference>
<dbReference type="SUPFAM" id="SSF109640">
    <property type="entry name" value="KRAB domain (Kruppel-associated box)"/>
    <property type="match status" value="1"/>
</dbReference>
<keyword evidence="2" id="KW-0677">Repeat</keyword>
<dbReference type="InterPro" id="IPR001909">
    <property type="entry name" value="KRAB"/>
</dbReference>
<dbReference type="AlphaFoldDB" id="A0A6P6EMF1"/>
<evidence type="ECO:0000256" key="3">
    <source>
        <dbReference type="ARBA" id="ARBA00022771"/>
    </source>
</evidence>
<keyword evidence="3" id="KW-0863">Zinc-finger</keyword>
<dbReference type="GO" id="GO:0006355">
    <property type="term" value="P:regulation of DNA-templated transcription"/>
    <property type="evidence" value="ECO:0007669"/>
    <property type="project" value="InterPro"/>
</dbReference>
<evidence type="ECO:0000259" key="5">
    <source>
        <dbReference type="PROSITE" id="PS50805"/>
    </source>
</evidence>
<dbReference type="PROSITE" id="PS50805">
    <property type="entry name" value="KRAB"/>
    <property type="match status" value="1"/>
</dbReference>